<reference evidence="9 10" key="1">
    <citation type="journal article" date="2011" name="Nature">
        <title>A high-resolution map of human evolutionary constraint using 29 mammals.</title>
        <authorList>
            <person name="Lindblad-Toh K."/>
            <person name="Garber M."/>
            <person name="Zuk O."/>
            <person name="Lin M.F."/>
            <person name="Parker B.J."/>
            <person name="Washietl S."/>
            <person name="Kheradpour P."/>
            <person name="Ernst J."/>
            <person name="Jordan G."/>
            <person name="Mauceli E."/>
            <person name="Ward L.D."/>
            <person name="Lowe C.B."/>
            <person name="Holloway A.K."/>
            <person name="Clamp M."/>
            <person name="Gnerre S."/>
            <person name="Alfoldi J."/>
            <person name="Beal K."/>
            <person name="Chang J."/>
            <person name="Clawson H."/>
            <person name="Cuff J."/>
            <person name="Di Palma F."/>
            <person name="Fitzgerald S."/>
            <person name="Flicek P."/>
            <person name="Guttman M."/>
            <person name="Hubisz M.J."/>
            <person name="Jaffe D.B."/>
            <person name="Jungreis I."/>
            <person name="Kent W.J."/>
            <person name="Kostka D."/>
            <person name="Lara M."/>
            <person name="Martins A.L."/>
            <person name="Massingham T."/>
            <person name="Moltke I."/>
            <person name="Raney B.J."/>
            <person name="Rasmussen M.D."/>
            <person name="Robinson J."/>
            <person name="Stark A."/>
            <person name="Vilella A.J."/>
            <person name="Wen J."/>
            <person name="Xie X."/>
            <person name="Zody M.C."/>
            <person name="Baldwin J."/>
            <person name="Bloom T."/>
            <person name="Chin C.W."/>
            <person name="Heiman D."/>
            <person name="Nicol R."/>
            <person name="Nusbaum C."/>
            <person name="Young S."/>
            <person name="Wilkinson J."/>
            <person name="Worley K.C."/>
            <person name="Kovar C.L."/>
            <person name="Muzny D.M."/>
            <person name="Gibbs R.A."/>
            <person name="Cree A."/>
            <person name="Dihn H.H."/>
            <person name="Fowler G."/>
            <person name="Jhangiani S."/>
            <person name="Joshi V."/>
            <person name="Lee S."/>
            <person name="Lewis L.R."/>
            <person name="Nazareth L.V."/>
            <person name="Okwuonu G."/>
            <person name="Santibanez J."/>
            <person name="Warren W.C."/>
            <person name="Mardis E.R."/>
            <person name="Weinstock G.M."/>
            <person name="Wilson R.K."/>
            <person name="Delehaunty K."/>
            <person name="Dooling D."/>
            <person name="Fronik C."/>
            <person name="Fulton L."/>
            <person name="Fulton B."/>
            <person name="Graves T."/>
            <person name="Minx P."/>
            <person name="Sodergren E."/>
            <person name="Birney E."/>
            <person name="Margulies E.H."/>
            <person name="Herrero J."/>
            <person name="Green E.D."/>
            <person name="Haussler D."/>
            <person name="Siepel A."/>
            <person name="Goldman N."/>
            <person name="Pollard K.S."/>
            <person name="Pedersen J.S."/>
            <person name="Lander E.S."/>
            <person name="Kellis M."/>
        </authorList>
    </citation>
    <scope>NUCLEOTIDE SEQUENCE [LARGE SCALE GENOMIC DNA]</scope>
    <source>
        <strain evidence="9 10">Thorbecke inbred</strain>
    </source>
</reference>
<dbReference type="AlphaFoldDB" id="A0A5F9DH67"/>
<dbReference type="Pfam" id="PF07686">
    <property type="entry name" value="V-set"/>
    <property type="match status" value="1"/>
</dbReference>
<reference evidence="9" key="2">
    <citation type="submission" date="2025-08" db="UniProtKB">
        <authorList>
            <consortium name="Ensembl"/>
        </authorList>
    </citation>
    <scope>IDENTIFICATION</scope>
    <source>
        <strain evidence="9">Thorbecke</strain>
    </source>
</reference>
<accession>A0A5F9DH67</accession>
<dbReference type="GeneTree" id="ENSGT00940000153073"/>
<dbReference type="InterPro" id="IPR013106">
    <property type="entry name" value="Ig_V-set"/>
</dbReference>
<keyword evidence="4" id="KW-0675">Receptor</keyword>
<dbReference type="SMART" id="SM00409">
    <property type="entry name" value="IG"/>
    <property type="match status" value="1"/>
</dbReference>
<dbReference type="GO" id="GO:0042101">
    <property type="term" value="C:T cell receptor complex"/>
    <property type="evidence" value="ECO:0007669"/>
    <property type="project" value="UniProtKB-KW"/>
</dbReference>
<dbReference type="InterPro" id="IPR036179">
    <property type="entry name" value="Ig-like_dom_sf"/>
</dbReference>
<dbReference type="InterPro" id="IPR051287">
    <property type="entry name" value="TCR_variable_region"/>
</dbReference>
<evidence type="ECO:0000313" key="9">
    <source>
        <dbReference type="Ensembl" id="ENSOCUP00000045636.1"/>
    </source>
</evidence>
<dbReference type="SMART" id="SM00406">
    <property type="entry name" value="IGv"/>
    <property type="match status" value="1"/>
</dbReference>
<dbReference type="InParanoid" id="A0A5F9DH67"/>
<dbReference type="Bgee" id="ENSOCUG00000034572">
    <property type="expression patterns" value="Expressed in blood"/>
</dbReference>
<dbReference type="PANTHER" id="PTHR19367:SF24">
    <property type="entry name" value="T CELL RECEPTOR ALPHA VARIABLE 8-4"/>
    <property type="match status" value="1"/>
</dbReference>
<evidence type="ECO:0000256" key="3">
    <source>
        <dbReference type="ARBA" id="ARBA00023130"/>
    </source>
</evidence>
<proteinExistence type="predicted"/>
<reference evidence="9" key="3">
    <citation type="submission" date="2025-09" db="UniProtKB">
        <authorList>
            <consortium name="Ensembl"/>
        </authorList>
    </citation>
    <scope>IDENTIFICATION</scope>
    <source>
        <strain evidence="9">Thorbecke</strain>
    </source>
</reference>
<keyword evidence="5" id="KW-0393">Immunoglobulin domain</keyword>
<evidence type="ECO:0000256" key="2">
    <source>
        <dbReference type="ARBA" id="ARBA00022859"/>
    </source>
</evidence>
<dbReference type="PANTHER" id="PTHR19367">
    <property type="entry name" value="T-CELL RECEPTOR ALPHA CHAIN V REGION"/>
    <property type="match status" value="1"/>
</dbReference>
<dbReference type="STRING" id="9986.ENSOCUP00000045636"/>
<dbReference type="Gene3D" id="2.60.40.10">
    <property type="entry name" value="Immunoglobulins"/>
    <property type="match status" value="1"/>
</dbReference>
<protein>
    <recommendedName>
        <fullName evidence="8">Ig-like domain-containing protein</fullName>
    </recommendedName>
</protein>
<evidence type="ECO:0000256" key="1">
    <source>
        <dbReference type="ARBA" id="ARBA00022729"/>
    </source>
</evidence>
<dbReference type="InterPro" id="IPR007110">
    <property type="entry name" value="Ig-like_dom"/>
</dbReference>
<organism evidence="9 10">
    <name type="scientific">Oryctolagus cuniculus</name>
    <name type="common">Rabbit</name>
    <dbReference type="NCBI Taxonomy" id="9986"/>
    <lineage>
        <taxon>Eukaryota</taxon>
        <taxon>Metazoa</taxon>
        <taxon>Chordata</taxon>
        <taxon>Craniata</taxon>
        <taxon>Vertebrata</taxon>
        <taxon>Euteleostomi</taxon>
        <taxon>Mammalia</taxon>
        <taxon>Eutheria</taxon>
        <taxon>Euarchontoglires</taxon>
        <taxon>Glires</taxon>
        <taxon>Lagomorpha</taxon>
        <taxon>Leporidae</taxon>
        <taxon>Oryctolagus</taxon>
    </lineage>
</organism>
<name>A0A5F9DH67_RABIT</name>
<keyword evidence="3" id="KW-1064">Adaptive immunity</keyword>
<evidence type="ECO:0000256" key="4">
    <source>
        <dbReference type="ARBA" id="ARBA00023170"/>
    </source>
</evidence>
<dbReference type="InterPro" id="IPR013783">
    <property type="entry name" value="Ig-like_fold"/>
</dbReference>
<sequence>MLLPQYLAMTLVCIWMPGVLLFLRGARAQAVTQPDSHRAVAIGAPLELRCKYSSSLPSYLFWYMRSPSQGLQFLLKSTLGNERFSGSKGFEAELRQNEKSFLLRKPSAHWSDAAEYFCALTATVPRPSGGAAHKPPATLLKPLRICWVVFRKLTFSVQADGAMQAESWEALRSCRS</sequence>
<dbReference type="SUPFAM" id="SSF48726">
    <property type="entry name" value="Immunoglobulin"/>
    <property type="match status" value="1"/>
</dbReference>
<keyword evidence="2" id="KW-0391">Immunity</keyword>
<evidence type="ECO:0000256" key="6">
    <source>
        <dbReference type="ARBA" id="ARBA00043266"/>
    </source>
</evidence>
<evidence type="ECO:0000313" key="10">
    <source>
        <dbReference type="Proteomes" id="UP000001811"/>
    </source>
</evidence>
<dbReference type="EMBL" id="AAGW02024197">
    <property type="status" value="NOT_ANNOTATED_CDS"/>
    <property type="molecule type" value="Genomic_DNA"/>
</dbReference>
<dbReference type="SMR" id="A0A5F9DH67"/>
<feature type="signal peptide" evidence="7">
    <location>
        <begin position="1"/>
        <end position="28"/>
    </location>
</feature>
<evidence type="ECO:0000256" key="5">
    <source>
        <dbReference type="ARBA" id="ARBA00023319"/>
    </source>
</evidence>
<dbReference type="InterPro" id="IPR003599">
    <property type="entry name" value="Ig_sub"/>
</dbReference>
<dbReference type="GO" id="GO:0002250">
    <property type="term" value="P:adaptive immune response"/>
    <property type="evidence" value="ECO:0007669"/>
    <property type="project" value="UniProtKB-KW"/>
</dbReference>
<evidence type="ECO:0000256" key="7">
    <source>
        <dbReference type="SAM" id="SignalP"/>
    </source>
</evidence>
<dbReference type="Proteomes" id="UP000001811">
    <property type="component" value="Chromosome 17"/>
</dbReference>
<keyword evidence="6" id="KW-1279">T cell receptor</keyword>
<dbReference type="Ensembl" id="ENSOCUT00000052783.1">
    <property type="protein sequence ID" value="ENSOCUP00000045636.1"/>
    <property type="gene ID" value="ENSOCUG00000034572.1"/>
</dbReference>
<keyword evidence="1 7" id="KW-0732">Signal</keyword>
<feature type="domain" description="Ig-like" evidence="8">
    <location>
        <begin position="17"/>
        <end position="138"/>
    </location>
</feature>
<evidence type="ECO:0000259" key="8">
    <source>
        <dbReference type="PROSITE" id="PS50835"/>
    </source>
</evidence>
<dbReference type="PROSITE" id="PS50835">
    <property type="entry name" value="IG_LIKE"/>
    <property type="match status" value="1"/>
</dbReference>
<feature type="chain" id="PRO_5023828782" description="Ig-like domain-containing protein" evidence="7">
    <location>
        <begin position="29"/>
        <end position="176"/>
    </location>
</feature>
<keyword evidence="10" id="KW-1185">Reference proteome</keyword>